<feature type="transmembrane region" description="Helical" evidence="7">
    <location>
        <begin position="80"/>
        <end position="100"/>
    </location>
</feature>
<dbReference type="Gene3D" id="1.10.3720.10">
    <property type="entry name" value="MetI-like"/>
    <property type="match status" value="1"/>
</dbReference>
<evidence type="ECO:0000256" key="1">
    <source>
        <dbReference type="ARBA" id="ARBA00004651"/>
    </source>
</evidence>
<organism evidence="9 10">
    <name type="scientific">Paenibacillus cremeus</name>
    <dbReference type="NCBI Taxonomy" id="2163881"/>
    <lineage>
        <taxon>Bacteria</taxon>
        <taxon>Bacillati</taxon>
        <taxon>Bacillota</taxon>
        <taxon>Bacilli</taxon>
        <taxon>Bacillales</taxon>
        <taxon>Paenibacillaceae</taxon>
        <taxon>Paenibacillus</taxon>
    </lineage>
</organism>
<evidence type="ECO:0000256" key="6">
    <source>
        <dbReference type="ARBA" id="ARBA00023136"/>
    </source>
</evidence>
<feature type="domain" description="ABC transmembrane type-1" evidence="8">
    <location>
        <begin position="74"/>
        <end position="257"/>
    </location>
</feature>
<evidence type="ECO:0000256" key="5">
    <source>
        <dbReference type="ARBA" id="ARBA00022989"/>
    </source>
</evidence>
<evidence type="ECO:0000313" key="9">
    <source>
        <dbReference type="EMBL" id="TVY05517.1"/>
    </source>
</evidence>
<evidence type="ECO:0000256" key="2">
    <source>
        <dbReference type="ARBA" id="ARBA00022448"/>
    </source>
</evidence>
<dbReference type="GO" id="GO:0005886">
    <property type="term" value="C:plasma membrane"/>
    <property type="evidence" value="ECO:0007669"/>
    <property type="project" value="UniProtKB-SubCell"/>
</dbReference>
<evidence type="ECO:0000256" key="3">
    <source>
        <dbReference type="ARBA" id="ARBA00022475"/>
    </source>
</evidence>
<keyword evidence="3" id="KW-1003">Cell membrane</keyword>
<reference evidence="9 10" key="1">
    <citation type="submission" date="2019-07" db="EMBL/GenBank/DDBJ databases">
        <authorList>
            <person name="Kim J."/>
        </authorList>
    </citation>
    <scope>NUCLEOTIDE SEQUENCE [LARGE SCALE GENOMIC DNA]</scope>
    <source>
        <strain evidence="9 10">JC52</strain>
    </source>
</reference>
<dbReference type="Proteomes" id="UP000317036">
    <property type="component" value="Unassembled WGS sequence"/>
</dbReference>
<feature type="transmembrane region" description="Helical" evidence="7">
    <location>
        <begin position="20"/>
        <end position="36"/>
    </location>
</feature>
<dbReference type="EMBL" id="VNJI01000057">
    <property type="protein sequence ID" value="TVY05517.1"/>
    <property type="molecule type" value="Genomic_DNA"/>
</dbReference>
<keyword evidence="5 7" id="KW-1133">Transmembrane helix</keyword>
<keyword evidence="10" id="KW-1185">Reference proteome</keyword>
<dbReference type="PANTHER" id="PTHR30043:SF1">
    <property type="entry name" value="ABC TRANSPORT SYSTEM PERMEASE PROTEIN P69"/>
    <property type="match status" value="1"/>
</dbReference>
<evidence type="ECO:0000256" key="7">
    <source>
        <dbReference type="RuleBase" id="RU363032"/>
    </source>
</evidence>
<dbReference type="InterPro" id="IPR000515">
    <property type="entry name" value="MetI-like"/>
</dbReference>
<dbReference type="PROSITE" id="PS50928">
    <property type="entry name" value="ABC_TM1"/>
    <property type="match status" value="1"/>
</dbReference>
<dbReference type="InterPro" id="IPR035906">
    <property type="entry name" value="MetI-like_sf"/>
</dbReference>
<feature type="transmembrane region" description="Helical" evidence="7">
    <location>
        <begin position="126"/>
        <end position="150"/>
    </location>
</feature>
<evidence type="ECO:0000259" key="8">
    <source>
        <dbReference type="PROSITE" id="PS50928"/>
    </source>
</evidence>
<sequence length="265" mass="28958">MKPDSIGKAAPLQKPNRTKTYLNAIILILLLWGSAYKTDATLTQLITGTPEMGKLLVDMFPPDWSYIDVIWKPMMETVQMAVVGTTFGAILAIPVSLLAARNVTKSPVLYYPARFILNLVRTIPDLLFAAVFVAIFGLGPVAGVLALMFFSFGLISKLAYESIEAIDPGPLEAMTAVGANKLQWIHFGVVPQVLASFMAYLLYTFEVNVRAAAVLGLVGAGGIGLFLDRSLNQLRYDRSCMIILVTLAIVLIIDYASTKIRERLL</sequence>
<proteinExistence type="inferred from homology"/>
<gene>
    <name evidence="9" type="primary">phnE</name>
    <name evidence="9" type="ORF">FPZ49_29950</name>
</gene>
<keyword evidence="6 7" id="KW-0472">Membrane</keyword>
<feature type="transmembrane region" description="Helical" evidence="7">
    <location>
        <begin position="209"/>
        <end position="227"/>
    </location>
</feature>
<dbReference type="Pfam" id="PF00528">
    <property type="entry name" value="BPD_transp_1"/>
    <property type="match status" value="1"/>
</dbReference>
<dbReference type="CDD" id="cd06261">
    <property type="entry name" value="TM_PBP2"/>
    <property type="match status" value="1"/>
</dbReference>
<dbReference type="OrthoDB" id="9808005at2"/>
<dbReference type="RefSeq" id="WP_144854011.1">
    <property type="nucleotide sequence ID" value="NZ_VNJI01000057.1"/>
</dbReference>
<dbReference type="NCBIfam" id="TIGR01097">
    <property type="entry name" value="PhnE"/>
    <property type="match status" value="1"/>
</dbReference>
<keyword evidence="4 7" id="KW-0812">Transmembrane</keyword>
<protein>
    <submittedName>
        <fullName evidence="9">Phosphonate ABC transporter, permease protein PhnE</fullName>
    </submittedName>
</protein>
<dbReference type="InterPro" id="IPR005769">
    <property type="entry name" value="PhnE/PtxC"/>
</dbReference>
<dbReference type="GO" id="GO:0015416">
    <property type="term" value="F:ABC-type phosphonate transporter activity"/>
    <property type="evidence" value="ECO:0007669"/>
    <property type="project" value="InterPro"/>
</dbReference>
<feature type="transmembrane region" description="Helical" evidence="7">
    <location>
        <begin position="184"/>
        <end position="203"/>
    </location>
</feature>
<evidence type="ECO:0000313" key="10">
    <source>
        <dbReference type="Proteomes" id="UP000317036"/>
    </source>
</evidence>
<accession>A0A559K099</accession>
<comment type="similarity">
    <text evidence="7">Belongs to the binding-protein-dependent transport system permease family.</text>
</comment>
<comment type="subcellular location">
    <subcellularLocation>
        <location evidence="1 7">Cell membrane</location>
        <topology evidence="1 7">Multi-pass membrane protein</topology>
    </subcellularLocation>
</comment>
<feature type="transmembrane region" description="Helical" evidence="7">
    <location>
        <begin position="239"/>
        <end position="257"/>
    </location>
</feature>
<name>A0A559K099_9BACL</name>
<keyword evidence="2 7" id="KW-0813">Transport</keyword>
<dbReference type="PANTHER" id="PTHR30043">
    <property type="entry name" value="PHOSPHONATES TRANSPORT SYSTEM PERMEASE PROTEIN"/>
    <property type="match status" value="1"/>
</dbReference>
<dbReference type="AlphaFoldDB" id="A0A559K099"/>
<evidence type="ECO:0000256" key="4">
    <source>
        <dbReference type="ARBA" id="ARBA00022692"/>
    </source>
</evidence>
<comment type="caution">
    <text evidence="9">The sequence shown here is derived from an EMBL/GenBank/DDBJ whole genome shotgun (WGS) entry which is preliminary data.</text>
</comment>
<dbReference type="SUPFAM" id="SSF161098">
    <property type="entry name" value="MetI-like"/>
    <property type="match status" value="1"/>
</dbReference>